<dbReference type="AlphaFoldDB" id="A0A0A0KB07"/>
<reference evidence="2 3" key="3">
    <citation type="journal article" date="2010" name="BMC Genomics">
        <title>Transcriptome sequencing and comparative analysis of cucumber flowers with different sex types.</title>
        <authorList>
            <person name="Guo S."/>
            <person name="Zheng Y."/>
            <person name="Joung J.G."/>
            <person name="Liu S."/>
            <person name="Zhang Z."/>
            <person name="Crasta O.R."/>
            <person name="Sobral B.W."/>
            <person name="Xu Y."/>
            <person name="Huang S."/>
            <person name="Fei Z."/>
        </authorList>
    </citation>
    <scope>NUCLEOTIDE SEQUENCE [LARGE SCALE GENOMIC DNA]</scope>
    <source>
        <strain evidence="3">cv. 9930</strain>
    </source>
</reference>
<keyword evidence="3" id="KW-1185">Reference proteome</keyword>
<reference evidence="2 3" key="4">
    <citation type="journal article" date="2011" name="BMC Genomics">
        <title>RNA-Seq improves annotation of protein-coding genes in the cucumber genome.</title>
        <authorList>
            <person name="Li Z."/>
            <person name="Zhang Z."/>
            <person name="Yan P."/>
            <person name="Huang S."/>
            <person name="Fei Z."/>
            <person name="Lin K."/>
        </authorList>
    </citation>
    <scope>NUCLEOTIDE SEQUENCE [LARGE SCALE GENOMIC DNA]</scope>
    <source>
        <strain evidence="3">cv. 9930</strain>
    </source>
</reference>
<name>A0A0A0KB07_CUCSA</name>
<evidence type="ECO:0000313" key="3">
    <source>
        <dbReference type="Proteomes" id="UP000029981"/>
    </source>
</evidence>
<protein>
    <submittedName>
        <fullName evidence="2">Uncharacterized protein</fullName>
    </submittedName>
</protein>
<reference evidence="2 3" key="2">
    <citation type="journal article" date="2009" name="PLoS ONE">
        <title>An integrated genetic and cytogenetic map of the cucumber genome.</title>
        <authorList>
            <person name="Ren Y."/>
            <person name="Zhang Z."/>
            <person name="Liu J."/>
            <person name="Staub J.E."/>
            <person name="Han Y."/>
            <person name="Cheng Z."/>
            <person name="Li X."/>
            <person name="Lu J."/>
            <person name="Miao H."/>
            <person name="Kang H."/>
            <person name="Xie B."/>
            <person name="Gu X."/>
            <person name="Wang X."/>
            <person name="Du Y."/>
            <person name="Jin W."/>
            <person name="Huang S."/>
        </authorList>
    </citation>
    <scope>NUCLEOTIDE SEQUENCE [LARGE SCALE GENOMIC DNA]</scope>
    <source>
        <strain evidence="3">cv. 9930</strain>
    </source>
</reference>
<dbReference type="EMBL" id="CM002927">
    <property type="protein sequence ID" value="KGN46708.1"/>
    <property type="molecule type" value="Genomic_DNA"/>
</dbReference>
<feature type="region of interest" description="Disordered" evidence="1">
    <location>
        <begin position="24"/>
        <end position="45"/>
    </location>
</feature>
<organism evidence="2 3">
    <name type="scientific">Cucumis sativus</name>
    <name type="common">Cucumber</name>
    <dbReference type="NCBI Taxonomy" id="3659"/>
    <lineage>
        <taxon>Eukaryota</taxon>
        <taxon>Viridiplantae</taxon>
        <taxon>Streptophyta</taxon>
        <taxon>Embryophyta</taxon>
        <taxon>Tracheophyta</taxon>
        <taxon>Spermatophyta</taxon>
        <taxon>Magnoliopsida</taxon>
        <taxon>eudicotyledons</taxon>
        <taxon>Gunneridae</taxon>
        <taxon>Pentapetalae</taxon>
        <taxon>rosids</taxon>
        <taxon>fabids</taxon>
        <taxon>Cucurbitales</taxon>
        <taxon>Cucurbitaceae</taxon>
        <taxon>Benincaseae</taxon>
        <taxon>Cucumis</taxon>
    </lineage>
</organism>
<proteinExistence type="predicted"/>
<gene>
    <name evidence="2" type="ORF">Csa_6G124230</name>
</gene>
<feature type="compositionally biased region" description="Basic and acidic residues" evidence="1">
    <location>
        <begin position="33"/>
        <end position="45"/>
    </location>
</feature>
<dbReference type="Gramene" id="KGN46708">
    <property type="protein sequence ID" value="KGN46708"/>
    <property type="gene ID" value="Csa_6G124230"/>
</dbReference>
<evidence type="ECO:0000256" key="1">
    <source>
        <dbReference type="SAM" id="MobiDB-lite"/>
    </source>
</evidence>
<reference evidence="2 3" key="1">
    <citation type="journal article" date="2009" name="Nat. Genet.">
        <title>The genome of the cucumber, Cucumis sativus L.</title>
        <authorList>
            <person name="Huang S."/>
            <person name="Li R."/>
            <person name="Zhang Z."/>
            <person name="Li L."/>
            <person name="Gu X."/>
            <person name="Fan W."/>
            <person name="Lucas W.J."/>
            <person name="Wang X."/>
            <person name="Xie B."/>
            <person name="Ni P."/>
            <person name="Ren Y."/>
            <person name="Zhu H."/>
            <person name="Li J."/>
            <person name="Lin K."/>
            <person name="Jin W."/>
            <person name="Fei Z."/>
            <person name="Li G."/>
            <person name="Staub J."/>
            <person name="Kilian A."/>
            <person name="van der Vossen E.A."/>
            <person name="Wu Y."/>
            <person name="Guo J."/>
            <person name="He J."/>
            <person name="Jia Z."/>
            <person name="Ren Y."/>
            <person name="Tian G."/>
            <person name="Lu Y."/>
            <person name="Ruan J."/>
            <person name="Qian W."/>
            <person name="Wang M."/>
            <person name="Huang Q."/>
            <person name="Li B."/>
            <person name="Xuan Z."/>
            <person name="Cao J."/>
            <person name="Asan"/>
            <person name="Wu Z."/>
            <person name="Zhang J."/>
            <person name="Cai Q."/>
            <person name="Bai Y."/>
            <person name="Zhao B."/>
            <person name="Han Y."/>
            <person name="Li Y."/>
            <person name="Li X."/>
            <person name="Wang S."/>
            <person name="Shi Q."/>
            <person name="Liu S."/>
            <person name="Cho W.K."/>
            <person name="Kim J.Y."/>
            <person name="Xu Y."/>
            <person name="Heller-Uszynska K."/>
            <person name="Miao H."/>
            <person name="Cheng Z."/>
            <person name="Zhang S."/>
            <person name="Wu J."/>
            <person name="Yang Y."/>
            <person name="Kang H."/>
            <person name="Li M."/>
            <person name="Liang H."/>
            <person name="Ren X."/>
            <person name="Shi Z."/>
            <person name="Wen M."/>
            <person name="Jian M."/>
            <person name="Yang H."/>
            <person name="Zhang G."/>
            <person name="Yang Z."/>
            <person name="Chen R."/>
            <person name="Liu S."/>
            <person name="Li J."/>
            <person name="Ma L."/>
            <person name="Liu H."/>
            <person name="Zhou Y."/>
            <person name="Zhao J."/>
            <person name="Fang X."/>
            <person name="Li G."/>
            <person name="Fang L."/>
            <person name="Li Y."/>
            <person name="Liu D."/>
            <person name="Zheng H."/>
            <person name="Zhang Y."/>
            <person name="Qin N."/>
            <person name="Li Z."/>
            <person name="Yang G."/>
            <person name="Yang S."/>
            <person name="Bolund L."/>
            <person name="Kristiansen K."/>
            <person name="Zheng H."/>
            <person name="Li S."/>
            <person name="Zhang X."/>
            <person name="Yang H."/>
            <person name="Wang J."/>
            <person name="Sun R."/>
            <person name="Zhang B."/>
            <person name="Jiang S."/>
            <person name="Wang J."/>
            <person name="Du Y."/>
            <person name="Li S."/>
        </authorList>
    </citation>
    <scope>NUCLEOTIDE SEQUENCE [LARGE SCALE GENOMIC DNA]</scope>
    <source>
        <strain evidence="3">cv. 9930</strain>
    </source>
</reference>
<dbReference type="Proteomes" id="UP000029981">
    <property type="component" value="Chromosome 6"/>
</dbReference>
<evidence type="ECO:0000313" key="2">
    <source>
        <dbReference type="EMBL" id="KGN46708.1"/>
    </source>
</evidence>
<accession>A0A0A0KB07</accession>
<sequence>MLLIVDRLFIRLILRPGALELNFQKSQQSPDQTKPRKENDNEVDSKAASSMLPWCSKTMLCCNFDWKDAELQIRALKDLIGLHKPSIVLIFGSKISSSDADEVVREFAFNGFYCRKHDGNNGVNKRR</sequence>